<dbReference type="CDD" id="cd02120">
    <property type="entry name" value="PA_subtilisin_like"/>
    <property type="match status" value="1"/>
</dbReference>
<feature type="domain" description="Inhibitor I9" evidence="12">
    <location>
        <begin position="51"/>
        <end position="151"/>
    </location>
</feature>
<evidence type="ECO:0000313" key="15">
    <source>
        <dbReference type="Proteomes" id="UP001321542"/>
    </source>
</evidence>
<feature type="domain" description="PA" evidence="11">
    <location>
        <begin position="508"/>
        <end position="601"/>
    </location>
</feature>
<dbReference type="Pfam" id="PF02225">
    <property type="entry name" value="PA"/>
    <property type="match status" value="1"/>
</dbReference>
<evidence type="ECO:0000256" key="6">
    <source>
        <dbReference type="PROSITE-ProRule" id="PRU01240"/>
    </source>
</evidence>
<evidence type="ECO:0000259" key="11">
    <source>
        <dbReference type="Pfam" id="PF02225"/>
    </source>
</evidence>
<keyword evidence="15" id="KW-1185">Reference proteome</keyword>
<feature type="active site" description="Charge relay system" evidence="6">
    <location>
        <position position="285"/>
    </location>
</feature>
<dbReference type="Pfam" id="PF00082">
    <property type="entry name" value="Peptidase_S8"/>
    <property type="match status" value="1"/>
</dbReference>
<evidence type="ECO:0000259" key="13">
    <source>
        <dbReference type="Pfam" id="PF17766"/>
    </source>
</evidence>
<dbReference type="SUPFAM" id="SSF52743">
    <property type="entry name" value="Subtilisin-like"/>
    <property type="match status" value="1"/>
</dbReference>
<sequence>MTRTPIGPRAAVTTLASLLAGALTVMAVISPTFAADANPTGSDVSYGDGMYIVKLDGQPVAGYRGDLPGLKRTAPAAGKRLDADSATVEKYVAHLDDRRERVLDAVPGVEPLYDYAYTFNGFAAELTGRQAAKLTSTPGVVSVTRNTVAQLTSTGPDDGPGADGRAETYIRTVADGRDGAEGKVPSPAAQQPPSPDGVSGPQGQSLSGARGCDTCGSAAGARSALTGPAAVRKPHAPGAKAPRTTRPAQFPDIPRLLGLSGDKGLWAKAGGPQHAGEGVIVGVVDTGVDPTNPMFAALPEPRPDAEVIAKKWRGDCDPGDDPAHKVTCNNKVIGAQWFGAGVPADREDAPSPLDTSSHGTHTGSTAAGNYGVAASVPGSNAEGRLSGVAPAARLAYYKACWPGFGCPTMDLTAAIDKAVADGVDVINFSLTGTLTEQPDMEAMFNAAKAGVFIAASANNGGPDSVHHTGPWVTTVAASTHDTQYTASLVLGDGRRYTRVSLNPGVGSAPLVEAAAVRKDGSDAGRAALCAPGTLDPAQAKGKIIVCDRGGDGIWTDTKADEVSAVGGKGLVLTDTPTYEEFLSPDVFSVPLIQVGVKDAKAVHAYASAAGATARFTPSKNSHLATREITSFSSSGPDHFSNGDLLKPDIASFGETIPAGVVPGSTSYYTGQFSFANGTSMSSPHIAGLAALLRQLHADWSPMEIKSALMTTATTTDENGDPIGRNLADSASPLDYGAGLPRVTRAADPGLVYDSTSADWTAYLCAIGQKPATEDSGDACATATKTDPSDLNYPSIAVGDLLGRQTVTRIVTNVSTKTATYKAKLQTPPGFRAEVTPKRLTVAPGESASYKVAFERTSAGHETWSFGSLTLSDAHGRHEVTSPIALRAVPFSAPKEIVVTGGDSATLRPGVGWKGELTAEASLYTGEKTTGTLTGTDQADFTQSQRTNDAVVKHRVHVPEGAPFTRFAITSADHVPGSDVDLYAFDTDGNYIGDWAGAGSDEHVDLPPGDYDVYVLQYELPAGTTSQQYTLWSWKVGQGAPAVTPTVTPAEQNVSAGDRPEVTVAWPDATRGQRYVGAVEYGDGSTSLGHTVLTVTP</sequence>
<feature type="region of interest" description="Disordered" evidence="8">
    <location>
        <begin position="226"/>
        <end position="256"/>
    </location>
</feature>
<dbReference type="InterPro" id="IPR015500">
    <property type="entry name" value="Peptidase_S8_subtilisin-rel"/>
</dbReference>
<evidence type="ECO:0000256" key="4">
    <source>
        <dbReference type="ARBA" id="ARBA00022801"/>
    </source>
</evidence>
<evidence type="ECO:0000256" key="5">
    <source>
        <dbReference type="ARBA" id="ARBA00022825"/>
    </source>
</evidence>
<feature type="region of interest" description="Disordered" evidence="8">
    <location>
        <begin position="343"/>
        <end position="366"/>
    </location>
</feature>
<dbReference type="PANTHER" id="PTHR10795">
    <property type="entry name" value="PROPROTEIN CONVERTASE SUBTILISIN/KEXIN"/>
    <property type="match status" value="1"/>
</dbReference>
<evidence type="ECO:0000256" key="7">
    <source>
        <dbReference type="RuleBase" id="RU003355"/>
    </source>
</evidence>
<dbReference type="Gene3D" id="3.30.70.80">
    <property type="entry name" value="Peptidase S8 propeptide/proteinase inhibitor I9"/>
    <property type="match status" value="1"/>
</dbReference>
<feature type="active site" description="Charge relay system" evidence="6">
    <location>
        <position position="358"/>
    </location>
</feature>
<feature type="chain" id="PRO_5046607919" evidence="9">
    <location>
        <begin position="35"/>
        <end position="1096"/>
    </location>
</feature>
<evidence type="ECO:0000259" key="12">
    <source>
        <dbReference type="Pfam" id="PF05922"/>
    </source>
</evidence>
<dbReference type="InterPro" id="IPR041469">
    <property type="entry name" value="Subtilisin-like_FN3"/>
</dbReference>
<dbReference type="RefSeq" id="WP_286259066.1">
    <property type="nucleotide sequence ID" value="NZ_AP018448.1"/>
</dbReference>
<dbReference type="Gene3D" id="3.50.30.30">
    <property type="match status" value="1"/>
</dbReference>
<comment type="similarity">
    <text evidence="1 6 7">Belongs to the peptidase S8 family.</text>
</comment>
<feature type="domain" description="Subtilisin-like protease fibronectin type-III" evidence="13">
    <location>
        <begin position="789"/>
        <end position="884"/>
    </location>
</feature>
<proteinExistence type="inferred from homology"/>
<organism evidence="14 15">
    <name type="scientific">Streptomyces graminofaciens</name>
    <dbReference type="NCBI Taxonomy" id="68212"/>
    <lineage>
        <taxon>Bacteria</taxon>
        <taxon>Bacillati</taxon>
        <taxon>Actinomycetota</taxon>
        <taxon>Actinomycetes</taxon>
        <taxon>Kitasatosporales</taxon>
        <taxon>Streptomycetaceae</taxon>
        <taxon>Streptomyces</taxon>
    </lineage>
</organism>
<gene>
    <name evidence="14" type="ORF">SGFS_098560</name>
</gene>
<keyword evidence="4 6" id="KW-0378">Hydrolase</keyword>
<dbReference type="PRINTS" id="PR00723">
    <property type="entry name" value="SUBTILISIN"/>
</dbReference>
<dbReference type="InterPro" id="IPR037045">
    <property type="entry name" value="S8pro/Inhibitor_I9_sf"/>
</dbReference>
<dbReference type="EMBL" id="AP018448">
    <property type="protein sequence ID" value="BBC38562.1"/>
    <property type="molecule type" value="Genomic_DNA"/>
</dbReference>
<evidence type="ECO:0000313" key="14">
    <source>
        <dbReference type="EMBL" id="BBC38562.1"/>
    </source>
</evidence>
<reference evidence="14 15" key="1">
    <citation type="journal article" date="2010" name="ChemBioChem">
        <title>Cloning and characterization of the biosynthetic gene cluster of 16-membered macrolide antibiotic FD-891: involvement of a dual functional cytochrome P450 monooxygenase catalyzing epoxidation and hydroxylation.</title>
        <authorList>
            <person name="Kudo F."/>
            <person name="Motegi A."/>
            <person name="Mizoue K."/>
            <person name="Eguchi T."/>
        </authorList>
    </citation>
    <scope>NUCLEOTIDE SEQUENCE [LARGE SCALE GENOMIC DNA]</scope>
    <source>
        <strain evidence="14 15">A-8890</strain>
    </source>
</reference>
<dbReference type="InterPro" id="IPR023828">
    <property type="entry name" value="Peptidase_S8_Ser-AS"/>
</dbReference>
<feature type="active site" description="Charge relay system" evidence="6">
    <location>
        <position position="679"/>
    </location>
</feature>
<dbReference type="Gene3D" id="2.60.40.2310">
    <property type="match status" value="1"/>
</dbReference>
<dbReference type="InterPro" id="IPR003137">
    <property type="entry name" value="PA_domain"/>
</dbReference>
<evidence type="ECO:0000256" key="1">
    <source>
        <dbReference type="ARBA" id="ARBA00011073"/>
    </source>
</evidence>
<dbReference type="PROSITE" id="PS51892">
    <property type="entry name" value="SUBTILASE"/>
    <property type="match status" value="1"/>
</dbReference>
<dbReference type="Pfam" id="PF05922">
    <property type="entry name" value="Inhibitor_I9"/>
    <property type="match status" value="1"/>
</dbReference>
<dbReference type="PROSITE" id="PS00136">
    <property type="entry name" value="SUBTILASE_ASP"/>
    <property type="match status" value="1"/>
</dbReference>
<feature type="compositionally biased region" description="Low complexity" evidence="8">
    <location>
        <begin position="355"/>
        <end position="366"/>
    </location>
</feature>
<feature type="region of interest" description="Disordered" evidence="8">
    <location>
        <begin position="177"/>
        <end position="212"/>
    </location>
</feature>
<dbReference type="InterPro" id="IPR045051">
    <property type="entry name" value="SBT"/>
</dbReference>
<evidence type="ECO:0000256" key="8">
    <source>
        <dbReference type="SAM" id="MobiDB-lite"/>
    </source>
</evidence>
<keyword evidence="2 6" id="KW-0645">Protease</keyword>
<dbReference type="Pfam" id="PF17766">
    <property type="entry name" value="fn3_6"/>
    <property type="match status" value="1"/>
</dbReference>
<evidence type="ECO:0000256" key="9">
    <source>
        <dbReference type="SAM" id="SignalP"/>
    </source>
</evidence>
<name>A0ABM7FP05_9ACTN</name>
<dbReference type="InterPro" id="IPR023827">
    <property type="entry name" value="Peptidase_S8_Asp-AS"/>
</dbReference>
<dbReference type="InterPro" id="IPR036852">
    <property type="entry name" value="Peptidase_S8/S53_dom_sf"/>
</dbReference>
<evidence type="ECO:0000256" key="2">
    <source>
        <dbReference type="ARBA" id="ARBA00022670"/>
    </source>
</evidence>
<evidence type="ECO:0000259" key="10">
    <source>
        <dbReference type="Pfam" id="PF00082"/>
    </source>
</evidence>
<dbReference type="InterPro" id="IPR010259">
    <property type="entry name" value="S8pro/Inhibitor_I9"/>
</dbReference>
<feature type="domain" description="Peptidase S8/S53" evidence="10">
    <location>
        <begin position="276"/>
        <end position="737"/>
    </location>
</feature>
<protein>
    <submittedName>
        <fullName evidence="14">Uncharacterized protein</fullName>
    </submittedName>
</protein>
<evidence type="ECO:0000256" key="3">
    <source>
        <dbReference type="ARBA" id="ARBA00022729"/>
    </source>
</evidence>
<dbReference type="InterPro" id="IPR000209">
    <property type="entry name" value="Peptidase_S8/S53_dom"/>
</dbReference>
<dbReference type="Gene3D" id="3.40.50.200">
    <property type="entry name" value="Peptidase S8/S53 domain"/>
    <property type="match status" value="1"/>
</dbReference>
<keyword evidence="5 6" id="KW-0720">Serine protease</keyword>
<dbReference type="Proteomes" id="UP001321542">
    <property type="component" value="Chromosome"/>
</dbReference>
<dbReference type="PROSITE" id="PS00138">
    <property type="entry name" value="SUBTILASE_SER"/>
    <property type="match status" value="1"/>
</dbReference>
<accession>A0ABM7FP05</accession>
<keyword evidence="3 9" id="KW-0732">Signal</keyword>
<feature type="signal peptide" evidence="9">
    <location>
        <begin position="1"/>
        <end position="34"/>
    </location>
</feature>
<reference evidence="14 15" key="2">
    <citation type="journal article" date="2023" name="ChemBioChem">
        <title>Acyltransferase Domain Exchange between Two Independent Type I Polyketide Synthases in the Same Producer Strain of Macrolide Antibiotics.</title>
        <authorList>
            <person name="Kudo F."/>
            <person name="Kishikawa K."/>
            <person name="Tsuboi K."/>
            <person name="Kido T."/>
            <person name="Usui T."/>
            <person name="Hashimoto J."/>
            <person name="Shin-Ya K."/>
            <person name="Miyanaga A."/>
            <person name="Eguchi T."/>
        </authorList>
    </citation>
    <scope>NUCLEOTIDE SEQUENCE [LARGE SCALE GENOMIC DNA]</scope>
    <source>
        <strain evidence="14 15">A-8890</strain>
    </source>
</reference>